<dbReference type="RefSeq" id="WP_213541708.1">
    <property type="nucleotide sequence ID" value="NZ_AP023418.1"/>
</dbReference>
<feature type="chain" id="PRO_5032468258" evidence="2">
    <location>
        <begin position="23"/>
        <end position="373"/>
    </location>
</feature>
<feature type="signal peptide" evidence="2">
    <location>
        <begin position="1"/>
        <end position="22"/>
    </location>
</feature>
<dbReference type="AlphaFoldDB" id="A0A810PYX7"/>
<reference evidence="4" key="1">
    <citation type="submission" date="2020-09" db="EMBL/GenBank/DDBJ databases">
        <title>New species isolated from human feces.</title>
        <authorList>
            <person name="Kitahara M."/>
            <person name="Shigeno Y."/>
            <person name="Shime M."/>
            <person name="Matsumoto Y."/>
            <person name="Nakamura S."/>
            <person name="Motooka D."/>
            <person name="Fukuoka S."/>
            <person name="Nishikawa H."/>
            <person name="Benno Y."/>
        </authorList>
    </citation>
    <scope>NUCLEOTIDE SEQUENCE</scope>
    <source>
        <strain evidence="4">MM50</strain>
    </source>
</reference>
<dbReference type="Proteomes" id="UP000681035">
    <property type="component" value="Chromosome"/>
</dbReference>
<dbReference type="PANTHER" id="PTHR43208">
    <property type="entry name" value="ABC TRANSPORTER SUBSTRATE-BINDING PROTEIN"/>
    <property type="match status" value="1"/>
</dbReference>
<dbReference type="KEGG" id="vcop:MM50RIKEN_06230"/>
<dbReference type="CDD" id="cd19963">
    <property type="entry name" value="PBP1_BMP-like"/>
    <property type="match status" value="1"/>
</dbReference>
<evidence type="ECO:0000313" key="5">
    <source>
        <dbReference type="Proteomes" id="UP000681035"/>
    </source>
</evidence>
<name>A0A810PYX7_9FIRM</name>
<dbReference type="Pfam" id="PF02608">
    <property type="entry name" value="Bmp"/>
    <property type="match status" value="1"/>
</dbReference>
<dbReference type="EMBL" id="AP023418">
    <property type="protein sequence ID" value="BCK80860.1"/>
    <property type="molecule type" value="Genomic_DNA"/>
</dbReference>
<organism evidence="4 5">
    <name type="scientific">Vescimonas coprocola</name>
    <dbReference type="NCBI Taxonomy" id="2714355"/>
    <lineage>
        <taxon>Bacteria</taxon>
        <taxon>Bacillati</taxon>
        <taxon>Bacillota</taxon>
        <taxon>Clostridia</taxon>
        <taxon>Eubacteriales</taxon>
        <taxon>Oscillospiraceae</taxon>
        <taxon>Vescimonas</taxon>
    </lineage>
</organism>
<feature type="domain" description="ABC transporter substrate-binding protein PnrA-like" evidence="3">
    <location>
        <begin position="45"/>
        <end position="333"/>
    </location>
</feature>
<sequence length="373" mass="40406">MKKVVAMMLVLVLLAATLVACAKPADPTQTQTEQTGDVKPGAGAKKLGIILSGTKDDYGFNLNFVQLGELVEKELGIEVVIKENVPTTSDSEGVMEELIAQGCTILFPSQFGFLEYSHNVALRHPEVAFYSLPITDYAGGNFSIIHGEVQDVWYLNGVLAAMYSTTDKIGFIGSLPIPDVIVAIDAFALGAQSIKPEIDITAVFTGSWADTGLQTTSVNQLIDSGCDVIAPFQDSIKTMMEICRSRGVHCFGCNSDAYELDPQTWLSACITDWSGYIPYLKQAIDGEYEPVNISGGMELNLIKQATFGDTVSDEIVAKLGEVREQLINKEIAVFEGPIYAQDGSVMFEDGYRPTIEEINVIDQLVQGVKGSMN</sequence>
<dbReference type="GO" id="GO:0005886">
    <property type="term" value="C:plasma membrane"/>
    <property type="evidence" value="ECO:0007669"/>
    <property type="project" value="InterPro"/>
</dbReference>
<dbReference type="PROSITE" id="PS51257">
    <property type="entry name" value="PROKAR_LIPOPROTEIN"/>
    <property type="match status" value="1"/>
</dbReference>
<evidence type="ECO:0000256" key="1">
    <source>
        <dbReference type="ARBA" id="ARBA00022729"/>
    </source>
</evidence>
<evidence type="ECO:0000313" key="4">
    <source>
        <dbReference type="EMBL" id="BCK80860.1"/>
    </source>
</evidence>
<dbReference type="Gene3D" id="3.40.50.2300">
    <property type="match status" value="2"/>
</dbReference>
<evidence type="ECO:0000259" key="3">
    <source>
        <dbReference type="Pfam" id="PF02608"/>
    </source>
</evidence>
<dbReference type="InterPro" id="IPR052910">
    <property type="entry name" value="ABC-Purine-Binding"/>
</dbReference>
<keyword evidence="5" id="KW-1185">Reference proteome</keyword>
<dbReference type="PANTHER" id="PTHR43208:SF1">
    <property type="entry name" value="ABC TRANSPORTER SUBSTRATE-BINDING PROTEIN"/>
    <property type="match status" value="1"/>
</dbReference>
<proteinExistence type="predicted"/>
<dbReference type="InterPro" id="IPR003760">
    <property type="entry name" value="PnrA-like"/>
</dbReference>
<gene>
    <name evidence="4" type="ORF">MM50RIKEN_06230</name>
</gene>
<accession>A0A810PYX7</accession>
<keyword evidence="1 2" id="KW-0732">Signal</keyword>
<protein>
    <submittedName>
        <fullName evidence="4">BMP family ABC transporter substrate-binding protein</fullName>
    </submittedName>
</protein>
<evidence type="ECO:0000256" key="2">
    <source>
        <dbReference type="SAM" id="SignalP"/>
    </source>
</evidence>